<reference evidence="2 3" key="1">
    <citation type="submission" date="2020-07" db="EMBL/GenBank/DDBJ databases">
        <title>Genomic Encyclopedia of Type Strains, Phase IV (KMG-V): Genome sequencing to study the core and pangenomes of soil and plant-associated prokaryotes.</title>
        <authorList>
            <person name="Whitman W."/>
        </authorList>
    </citation>
    <scope>NUCLEOTIDE SEQUENCE [LARGE SCALE GENOMIC DNA]</scope>
    <source>
        <strain evidence="2 3">M8UP30</strain>
    </source>
</reference>
<dbReference type="Proteomes" id="UP000534186">
    <property type="component" value="Unassembled WGS sequence"/>
</dbReference>
<dbReference type="AlphaFoldDB" id="A0A7Y9T196"/>
<feature type="chain" id="PRO_5030755035" evidence="1">
    <location>
        <begin position="22"/>
        <end position="199"/>
    </location>
</feature>
<protein>
    <submittedName>
        <fullName evidence="2">Uncharacterized protein</fullName>
    </submittedName>
</protein>
<dbReference type="EMBL" id="JACCCV010000001">
    <property type="protein sequence ID" value="NYF49781.1"/>
    <property type="molecule type" value="Genomic_DNA"/>
</dbReference>
<sequence>MRYPLASLFLVLSGFGNLAQAQQAVTGTSAPASSPLAAAVTPAPVTPPNPNAPDASGRYMLRDGTDVNLQFAQDLSSKTASEGDPVTLTLVDDLKVGDIVVAKAGDKAIGEVTKAEKSGMMGKAGDLNIRLNYLKAGDTKIKLRGTKGKEGESGTTGAVVLTVLFGPIGLIKHGKNVEIKQGQSLHAFVGDDIALVPAT</sequence>
<evidence type="ECO:0000313" key="2">
    <source>
        <dbReference type="EMBL" id="NYF49781.1"/>
    </source>
</evidence>
<proteinExistence type="predicted"/>
<evidence type="ECO:0000313" key="3">
    <source>
        <dbReference type="Proteomes" id="UP000534186"/>
    </source>
</evidence>
<evidence type="ECO:0000256" key="1">
    <source>
        <dbReference type="SAM" id="SignalP"/>
    </source>
</evidence>
<organism evidence="2 3">
    <name type="scientific">Tunturiibacter lichenicola</name>
    <dbReference type="NCBI Taxonomy" id="2051959"/>
    <lineage>
        <taxon>Bacteria</taxon>
        <taxon>Pseudomonadati</taxon>
        <taxon>Acidobacteriota</taxon>
        <taxon>Terriglobia</taxon>
        <taxon>Terriglobales</taxon>
        <taxon>Acidobacteriaceae</taxon>
        <taxon>Tunturiibacter</taxon>
    </lineage>
</organism>
<comment type="caution">
    <text evidence="2">The sequence shown here is derived from an EMBL/GenBank/DDBJ whole genome shotgun (WGS) entry which is preliminary data.</text>
</comment>
<accession>A0A7Y9T196</accession>
<feature type="signal peptide" evidence="1">
    <location>
        <begin position="1"/>
        <end position="21"/>
    </location>
</feature>
<name>A0A7Y9T196_9BACT</name>
<keyword evidence="1" id="KW-0732">Signal</keyword>
<gene>
    <name evidence="2" type="ORF">HDF12_000146</name>
</gene>